<dbReference type="RefSeq" id="WP_379071590.1">
    <property type="nucleotide sequence ID" value="NZ_JBHTIT010000001.1"/>
</dbReference>
<dbReference type="InterPro" id="IPR024705">
    <property type="entry name" value="Ssp411"/>
</dbReference>
<protein>
    <submittedName>
        <fullName evidence="2">DUF255 domain-containing protein</fullName>
    </submittedName>
</protein>
<feature type="domain" description="Spermatogenesis-associated protein 20-like TRX" evidence="1">
    <location>
        <begin position="55"/>
        <end position="144"/>
    </location>
</feature>
<keyword evidence="3" id="KW-1185">Reference proteome</keyword>
<evidence type="ECO:0000313" key="2">
    <source>
        <dbReference type="EMBL" id="MFD0950659.1"/>
    </source>
</evidence>
<proteinExistence type="predicted"/>
<dbReference type="SUPFAM" id="SSF52833">
    <property type="entry name" value="Thioredoxin-like"/>
    <property type="match status" value="1"/>
</dbReference>
<dbReference type="SUPFAM" id="SSF48208">
    <property type="entry name" value="Six-hairpin glycosidases"/>
    <property type="match status" value="1"/>
</dbReference>
<evidence type="ECO:0000259" key="1">
    <source>
        <dbReference type="Pfam" id="PF03190"/>
    </source>
</evidence>
<sequence>MRSTFSAHRTYSSLSKAFYLVLALTVATPMMVSTALASTALPASLAKLPISEQPNWLDWSESVFAAAKAQNKLVILDVAAVWCHWCHVMDEKTYADKDVRALLAKNYLSIRVDYDQRPELGLRFQDYGWPATIVFNGNAEVLAKRAGYIDKTELQSLLTNLVKSPVAEEAKDKPIRIAISPELSNGLRKVLQTKHIDSYDSVQGGLRQAMKYLERDSVEYTLLLAQQGDKSQAAQAQQTLTAALALQDPVWGGFYQYSTHSDWQHPHVEKIMSVQAGYLRLYALAFAQNNLATYASAAKHTVSYLYDFLRSPKGLFYSSQDADVTPGVHSVAYFKLSDAERRKQGIPAVDKRIYPRENGWAIEALATWAMVSGDGQARAMAVTAAQQMIRVRGVRDGHFQHDEKASANAYLGDQLAMARAMLALYSLTSEPSWLSASVKTSDFILREFSESSGGFRTHQRVTKIDPAFRQNSENINLARHLNLLAQYSALPRFRLGAEHAMRYLATPAVTARISTEAGVLIADYELANSPLHMTVVSRGDNEKAKVLLAVALKQRPAYQRVEWWQKDRGALMDSGVSYPVLSEPAAFVCTESRCSLPSFTEERFQQLIRALTGSTAN</sequence>
<dbReference type="Gene3D" id="1.50.10.10">
    <property type="match status" value="1"/>
</dbReference>
<dbReference type="EMBL" id="JBHTIT010000001">
    <property type="protein sequence ID" value="MFD0950659.1"/>
    <property type="molecule type" value="Genomic_DNA"/>
</dbReference>
<dbReference type="Gene3D" id="3.40.30.10">
    <property type="entry name" value="Glutaredoxin"/>
    <property type="match status" value="1"/>
</dbReference>
<dbReference type="PIRSF" id="PIRSF006402">
    <property type="entry name" value="UCP006402_thioredoxin"/>
    <property type="match status" value="1"/>
</dbReference>
<organism evidence="2 3">
    <name type="scientific">Paraperlucidibaca wandonensis</name>
    <dbReference type="NCBI Taxonomy" id="1268273"/>
    <lineage>
        <taxon>Bacteria</taxon>
        <taxon>Pseudomonadati</taxon>
        <taxon>Pseudomonadota</taxon>
        <taxon>Gammaproteobacteria</taxon>
        <taxon>Moraxellales</taxon>
        <taxon>Moraxellaceae</taxon>
        <taxon>Paraperlucidibaca</taxon>
    </lineage>
</organism>
<dbReference type="PANTHER" id="PTHR42899">
    <property type="entry name" value="SPERMATOGENESIS-ASSOCIATED PROTEIN 20"/>
    <property type="match status" value="1"/>
</dbReference>
<dbReference type="Pfam" id="PF03190">
    <property type="entry name" value="Thioredox_DsbH"/>
    <property type="match status" value="1"/>
</dbReference>
<comment type="caution">
    <text evidence="2">The sequence shown here is derived from an EMBL/GenBank/DDBJ whole genome shotgun (WGS) entry which is preliminary data.</text>
</comment>
<dbReference type="PANTHER" id="PTHR42899:SF1">
    <property type="entry name" value="SPERMATOGENESIS-ASSOCIATED PROTEIN 20"/>
    <property type="match status" value="1"/>
</dbReference>
<dbReference type="InterPro" id="IPR004879">
    <property type="entry name" value="Ssp411-like_TRX"/>
</dbReference>
<dbReference type="Proteomes" id="UP001597044">
    <property type="component" value="Unassembled WGS sequence"/>
</dbReference>
<dbReference type="InterPro" id="IPR008928">
    <property type="entry name" value="6-hairpin_glycosidase_sf"/>
</dbReference>
<reference evidence="3" key="1">
    <citation type="journal article" date="2019" name="Int. J. Syst. Evol. Microbiol.">
        <title>The Global Catalogue of Microorganisms (GCM) 10K type strain sequencing project: providing services to taxonomists for standard genome sequencing and annotation.</title>
        <authorList>
            <consortium name="The Broad Institute Genomics Platform"/>
            <consortium name="The Broad Institute Genome Sequencing Center for Infectious Disease"/>
            <person name="Wu L."/>
            <person name="Ma J."/>
        </authorList>
    </citation>
    <scope>NUCLEOTIDE SEQUENCE [LARGE SCALE GENOMIC DNA]</scope>
    <source>
        <strain evidence="3">CCUG 63419</strain>
    </source>
</reference>
<name>A0ABW3HIS5_9GAMM</name>
<gene>
    <name evidence="2" type="ORF">ACFQ0F_09705</name>
</gene>
<dbReference type="InterPro" id="IPR036249">
    <property type="entry name" value="Thioredoxin-like_sf"/>
</dbReference>
<evidence type="ECO:0000313" key="3">
    <source>
        <dbReference type="Proteomes" id="UP001597044"/>
    </source>
</evidence>
<accession>A0ABW3HIS5</accession>
<dbReference type="InterPro" id="IPR012341">
    <property type="entry name" value="6hp_glycosidase-like_sf"/>
</dbReference>